<reference evidence="11 12" key="1">
    <citation type="submission" date="2019-02" db="EMBL/GenBank/DDBJ databases">
        <title>Complete Genome Sequence of Desulfovibrio desulfuricans IC1, a Sulfonate Utilizing Anaerobe.</title>
        <authorList>
            <person name="Day L.A."/>
            <person name="De Leon K.B."/>
            <person name="Wall J.D."/>
        </authorList>
    </citation>
    <scope>NUCLEOTIDE SEQUENCE [LARGE SCALE GENOMIC DNA]</scope>
    <source>
        <strain evidence="11 12">IC1</strain>
    </source>
</reference>
<evidence type="ECO:0000313" key="11">
    <source>
        <dbReference type="EMBL" id="QCC84571.1"/>
    </source>
</evidence>
<feature type="binding site" evidence="10">
    <location>
        <position position="267"/>
    </location>
    <ligand>
        <name>substrate</name>
    </ligand>
</feature>
<keyword evidence="7 10" id="KW-0808">Transferase</keyword>
<comment type="subunit">
    <text evidence="3 10">Heterotetramer of two alpha and two beta chains.</text>
</comment>
<keyword evidence="6 10" id="KW-0028">Amino-acid biosynthesis</keyword>
<keyword evidence="10" id="KW-0511">Multifunctional enzyme</keyword>
<dbReference type="GO" id="GO:0006592">
    <property type="term" value="P:ornithine biosynthetic process"/>
    <property type="evidence" value="ECO:0007669"/>
    <property type="project" value="TreeGrafter"/>
</dbReference>
<dbReference type="FunFam" id="3.60.70.12:FF:000001">
    <property type="entry name" value="Arginine biosynthesis bifunctional protein ArgJ, chloroplastic"/>
    <property type="match status" value="1"/>
</dbReference>
<dbReference type="PANTHER" id="PTHR23100">
    <property type="entry name" value="ARGININE BIOSYNTHESIS BIFUNCTIONAL PROTEIN ARGJ"/>
    <property type="match status" value="1"/>
</dbReference>
<dbReference type="HAMAP" id="MF_01106">
    <property type="entry name" value="ArgJ"/>
    <property type="match status" value="1"/>
</dbReference>
<comment type="catalytic activity">
    <reaction evidence="10">
        <text>N(2)-acetyl-L-ornithine + L-glutamate = N-acetyl-L-glutamate + L-ornithine</text>
        <dbReference type="Rhea" id="RHEA:15349"/>
        <dbReference type="ChEBI" id="CHEBI:29985"/>
        <dbReference type="ChEBI" id="CHEBI:44337"/>
        <dbReference type="ChEBI" id="CHEBI:46911"/>
        <dbReference type="ChEBI" id="CHEBI:57805"/>
        <dbReference type="EC" id="2.3.1.35"/>
    </reaction>
</comment>
<keyword evidence="9 10" id="KW-0012">Acyltransferase</keyword>
<evidence type="ECO:0000256" key="1">
    <source>
        <dbReference type="ARBA" id="ARBA00004496"/>
    </source>
</evidence>
<keyword evidence="8 10" id="KW-0068">Autocatalytic cleavage</keyword>
<dbReference type="OrthoDB" id="9804242at2"/>
<dbReference type="RefSeq" id="WP_136398808.1">
    <property type="nucleotide sequence ID" value="NZ_CP036295.1"/>
</dbReference>
<evidence type="ECO:0000256" key="10">
    <source>
        <dbReference type="HAMAP-Rule" id="MF_01106"/>
    </source>
</evidence>
<dbReference type="UniPathway" id="UPA00068">
    <property type="reaction ID" value="UER00106"/>
</dbReference>
<dbReference type="EC" id="2.3.1.35" evidence="10"/>
<feature type="chain" id="PRO_5023537596" description="Arginine biosynthesis bifunctional protein ArgJ beta chain" evidence="10">
    <location>
        <begin position="183"/>
        <end position="395"/>
    </location>
</feature>
<dbReference type="CDD" id="cd02152">
    <property type="entry name" value="OAT"/>
    <property type="match status" value="1"/>
</dbReference>
<comment type="pathway">
    <text evidence="10">Amino-acid biosynthesis; L-arginine biosynthesis; N(2)-acetyl-L-ornithine from L-glutamate: step 1/4.</text>
</comment>
<protein>
    <recommendedName>
        <fullName evidence="10">Arginine biosynthesis bifunctional protein ArgJ</fullName>
    </recommendedName>
    <domain>
        <recommendedName>
            <fullName evidence="10">Glutamate N-acetyltransferase</fullName>
            <ecNumber evidence="10">2.3.1.35</ecNumber>
        </recommendedName>
        <alternativeName>
            <fullName evidence="10">Ornithine acetyltransferase</fullName>
            <shortName evidence="10">OATase</shortName>
        </alternativeName>
        <alternativeName>
            <fullName evidence="10">Ornithine transacetylase</fullName>
        </alternativeName>
    </domain>
    <domain>
        <recommendedName>
            <fullName evidence="10">Amino-acid acetyltransferase</fullName>
            <ecNumber evidence="10">2.3.1.1</ecNumber>
        </recommendedName>
        <alternativeName>
            <fullName evidence="10">N-acetylglutamate synthase</fullName>
            <shortName evidence="10">AGSase</shortName>
        </alternativeName>
    </domain>
    <component>
        <recommendedName>
            <fullName evidence="10">Arginine biosynthesis bifunctional protein ArgJ alpha chain</fullName>
        </recommendedName>
    </component>
    <component>
        <recommendedName>
            <fullName evidence="10">Arginine biosynthesis bifunctional protein ArgJ beta chain</fullName>
        </recommendedName>
    </component>
</protein>
<evidence type="ECO:0000313" key="12">
    <source>
        <dbReference type="Proteomes" id="UP000297065"/>
    </source>
</evidence>
<dbReference type="Pfam" id="PF01960">
    <property type="entry name" value="ArgJ"/>
    <property type="match status" value="1"/>
</dbReference>
<evidence type="ECO:0000256" key="8">
    <source>
        <dbReference type="ARBA" id="ARBA00022813"/>
    </source>
</evidence>
<dbReference type="NCBIfam" id="TIGR00120">
    <property type="entry name" value="ArgJ"/>
    <property type="match status" value="1"/>
</dbReference>
<comment type="similarity">
    <text evidence="2 10">Belongs to the ArgJ family.</text>
</comment>
<name>A0A4P7UJ81_DESDE</name>
<evidence type="ECO:0000256" key="3">
    <source>
        <dbReference type="ARBA" id="ARBA00011475"/>
    </source>
</evidence>
<dbReference type="EMBL" id="CP036295">
    <property type="protein sequence ID" value="QCC84571.1"/>
    <property type="molecule type" value="Genomic_DNA"/>
</dbReference>
<evidence type="ECO:0000256" key="9">
    <source>
        <dbReference type="ARBA" id="ARBA00023315"/>
    </source>
</evidence>
<dbReference type="Gene3D" id="3.10.20.340">
    <property type="entry name" value="ArgJ beta chain, C-terminal domain"/>
    <property type="match status" value="1"/>
</dbReference>
<accession>A0A4P7UJ81</accession>
<comment type="subcellular location">
    <subcellularLocation>
        <location evidence="1 10">Cytoplasm</location>
    </subcellularLocation>
</comment>
<gene>
    <name evidence="10 11" type="primary">argJ</name>
    <name evidence="11" type="ORF">DDIC_01475</name>
</gene>
<dbReference type="SUPFAM" id="SSF56266">
    <property type="entry name" value="DmpA/ArgJ-like"/>
    <property type="match status" value="1"/>
</dbReference>
<evidence type="ECO:0000256" key="2">
    <source>
        <dbReference type="ARBA" id="ARBA00006774"/>
    </source>
</evidence>
<evidence type="ECO:0000256" key="5">
    <source>
        <dbReference type="ARBA" id="ARBA00022571"/>
    </source>
</evidence>
<dbReference type="InterPro" id="IPR016117">
    <property type="entry name" value="ArgJ-like_dom_sf"/>
</dbReference>
<dbReference type="NCBIfam" id="NF003802">
    <property type="entry name" value="PRK05388.1"/>
    <property type="match status" value="1"/>
</dbReference>
<dbReference type="PANTHER" id="PTHR23100:SF0">
    <property type="entry name" value="ARGININE BIOSYNTHESIS BIFUNCTIONAL PROTEIN ARGJ, MITOCHONDRIAL"/>
    <property type="match status" value="1"/>
</dbReference>
<evidence type="ECO:0000256" key="6">
    <source>
        <dbReference type="ARBA" id="ARBA00022605"/>
    </source>
</evidence>
<evidence type="ECO:0000256" key="4">
    <source>
        <dbReference type="ARBA" id="ARBA00022490"/>
    </source>
</evidence>
<dbReference type="GO" id="GO:0005737">
    <property type="term" value="C:cytoplasm"/>
    <property type="evidence" value="ECO:0007669"/>
    <property type="project" value="UniProtKB-SubCell"/>
</dbReference>
<dbReference type="InterPro" id="IPR002813">
    <property type="entry name" value="Arg_biosynth_ArgJ"/>
</dbReference>
<dbReference type="GO" id="GO:0006526">
    <property type="term" value="P:L-arginine biosynthetic process"/>
    <property type="evidence" value="ECO:0007669"/>
    <property type="project" value="UniProtKB-UniRule"/>
</dbReference>
<evidence type="ECO:0000256" key="7">
    <source>
        <dbReference type="ARBA" id="ARBA00022679"/>
    </source>
</evidence>
<feature type="binding site" evidence="10">
    <location>
        <position position="395"/>
    </location>
    <ligand>
        <name>substrate</name>
    </ligand>
</feature>
<keyword evidence="4 10" id="KW-0963">Cytoplasm</keyword>
<sequence length="395" mass="41242">MQDDLPKGFRAGAAAASFKKPGRDDLGIIVSDTTAVLAGMFTQNLFKAAPVLVCQEILATRGTARAVLANSGQANACTGDEGLANCRATQAMVSGLTGLEANEILPLSTGVVGAHLKMDLWLEAVPKLAKNIGTRDAEGFTRAFMTTDAFPKFSMREVTLSGGVVRLTVMAKGAGMICPNMATMLCVALTDAKVAREPWQAMFGHAVEKTFNRVSVDGDTSTNDTILGLANGASGVPAESAADLALLGEALTGILGTVSHMLVMDGEGASKVIHITVTGAASDDDARTVARSVGHSQLVKTAIYGGDANWGRIVTAVGYSGAKFDPAKVSMKLCGIERFRLGCPVNEDKEDALAELLKAKDVQVEIDLGGGTGFYNFQASDLGHEYVSLNSDYRS</sequence>
<dbReference type="GO" id="GO:0004042">
    <property type="term" value="F:L-glutamate N-acetyltransferase activity"/>
    <property type="evidence" value="ECO:0007669"/>
    <property type="project" value="UniProtKB-UniRule"/>
</dbReference>
<feature type="active site" description="Nucleophile" evidence="10">
    <location>
        <position position="183"/>
    </location>
</feature>
<feature type="binding site" evidence="10">
    <location>
        <position position="146"/>
    </location>
    <ligand>
        <name>substrate</name>
    </ligand>
</feature>
<dbReference type="Proteomes" id="UP000297065">
    <property type="component" value="Chromosome"/>
</dbReference>
<feature type="site" description="Involved in the stabilization of negative charge on the oxyanion by the formation of the oxyanion hole" evidence="10">
    <location>
        <position position="110"/>
    </location>
</feature>
<feature type="site" description="Cleavage; by autolysis" evidence="10">
    <location>
        <begin position="182"/>
        <end position="183"/>
    </location>
</feature>
<proteinExistence type="inferred from homology"/>
<dbReference type="AlphaFoldDB" id="A0A4P7UJ81"/>
<dbReference type="Gene3D" id="3.60.70.12">
    <property type="entry name" value="L-amino peptidase D-ALA esterase/amidase"/>
    <property type="match status" value="1"/>
</dbReference>
<feature type="binding site" evidence="10">
    <location>
        <position position="183"/>
    </location>
    <ligand>
        <name>substrate</name>
    </ligand>
</feature>
<feature type="site" description="Involved in the stabilization of negative charge on the oxyanion by the formation of the oxyanion hole" evidence="10">
    <location>
        <position position="109"/>
    </location>
</feature>
<dbReference type="EC" id="2.3.1.1" evidence="10"/>
<comment type="function">
    <text evidence="10">Catalyzes two activities which are involved in the cyclic version of arginine biosynthesis: the synthesis of N-acetylglutamate from glutamate and acetyl-CoA as the acetyl donor, and of ornithine by transacetylation between N(2)-acetylornithine and glutamate.</text>
</comment>
<feature type="binding site" evidence="10">
    <location>
        <position position="390"/>
    </location>
    <ligand>
        <name>substrate</name>
    </ligand>
</feature>
<dbReference type="InterPro" id="IPR042195">
    <property type="entry name" value="ArgJ_beta_C"/>
</dbReference>
<dbReference type="FunFam" id="3.10.20.340:FF:000003">
    <property type="entry name" value="Arginine biosynthesis bifunctional protein ArgJ"/>
    <property type="match status" value="1"/>
</dbReference>
<keyword evidence="5 10" id="KW-0055">Arginine biosynthesis</keyword>
<dbReference type="GO" id="GO:0004358">
    <property type="term" value="F:L-glutamate N-acetyltransferase activity, acting on acetyl-L-ornithine as donor"/>
    <property type="evidence" value="ECO:0007669"/>
    <property type="project" value="UniProtKB-UniRule"/>
</dbReference>
<comment type="pathway">
    <text evidence="10">Amino-acid biosynthesis; L-arginine biosynthesis; L-ornithine and N-acetyl-L-glutamate from L-glutamate and N(2)-acetyl-L-ornithine (cyclic): step 1/1.</text>
</comment>
<organism evidence="11 12">
    <name type="scientific">Desulfovibrio desulfuricans</name>
    <dbReference type="NCBI Taxonomy" id="876"/>
    <lineage>
        <taxon>Bacteria</taxon>
        <taxon>Pseudomonadati</taxon>
        <taxon>Thermodesulfobacteriota</taxon>
        <taxon>Desulfovibrionia</taxon>
        <taxon>Desulfovibrionales</taxon>
        <taxon>Desulfovibrionaceae</taxon>
        <taxon>Desulfovibrio</taxon>
    </lineage>
</organism>
<feature type="chain" id="PRO_5023537595" description="Arginine biosynthesis bifunctional protein ArgJ alpha chain" evidence="10">
    <location>
        <begin position="1"/>
        <end position="182"/>
    </location>
</feature>
<comment type="catalytic activity">
    <reaction evidence="10">
        <text>L-glutamate + acetyl-CoA = N-acetyl-L-glutamate + CoA + H(+)</text>
        <dbReference type="Rhea" id="RHEA:24292"/>
        <dbReference type="ChEBI" id="CHEBI:15378"/>
        <dbReference type="ChEBI" id="CHEBI:29985"/>
        <dbReference type="ChEBI" id="CHEBI:44337"/>
        <dbReference type="ChEBI" id="CHEBI:57287"/>
        <dbReference type="ChEBI" id="CHEBI:57288"/>
        <dbReference type="EC" id="2.3.1.1"/>
    </reaction>
</comment>
<feature type="binding site" evidence="10">
    <location>
        <position position="172"/>
    </location>
    <ligand>
        <name>substrate</name>
    </ligand>
</feature>